<proteinExistence type="predicted"/>
<dbReference type="EMBL" id="OGUS01000143">
    <property type="protein sequence ID" value="SPC24155.1"/>
    <property type="molecule type" value="Genomic_DNA"/>
</dbReference>
<accession>A0A375GP14</accession>
<dbReference type="Proteomes" id="UP000256862">
    <property type="component" value="Plasmid CO2235_mp"/>
</dbReference>
<sequence>MLALHVHFSSLAAPARRCDDRRAALRGCGGTGTETAAAAINSTPDAVMDVMEIPADVMRADEAATKNPAAPFRSSRQ</sequence>
<dbReference type="RefSeq" id="WP_116386925.1">
    <property type="nucleotide sequence ID" value="NZ_CP032518.1"/>
</dbReference>
<dbReference type="AlphaFoldDB" id="A0A375GP14"/>
<evidence type="ECO:0000313" key="1">
    <source>
        <dbReference type="EMBL" id="SPC24155.1"/>
    </source>
</evidence>
<comment type="caution">
    <text evidence="1">The sequence shown here is derived from an EMBL/GenBank/DDBJ whole genome shotgun (WGS) entry which is preliminary data.</text>
</comment>
<name>A0A375GP14_9BURK</name>
<protein>
    <submittedName>
        <fullName evidence="1">Uncharacterized protein</fullName>
    </submittedName>
</protein>
<gene>
    <name evidence="1" type="ORF">CO2235_MP80035</name>
</gene>
<reference evidence="1" key="1">
    <citation type="submission" date="2018-01" db="EMBL/GenBank/DDBJ databases">
        <authorList>
            <person name="Clerissi C."/>
        </authorList>
    </citation>
    <scope>NUCLEOTIDE SEQUENCE</scope>
    <source>
        <strain evidence="1">Cupriavidus oxalaticus LMG 2235</strain>
    </source>
</reference>
<organism evidence="1">
    <name type="scientific">Cupriavidus oxalaticus</name>
    <dbReference type="NCBI Taxonomy" id="96344"/>
    <lineage>
        <taxon>Bacteria</taxon>
        <taxon>Pseudomonadati</taxon>
        <taxon>Pseudomonadota</taxon>
        <taxon>Betaproteobacteria</taxon>
        <taxon>Burkholderiales</taxon>
        <taxon>Burkholderiaceae</taxon>
        <taxon>Cupriavidus</taxon>
    </lineage>
</organism>